<dbReference type="InterPro" id="IPR010998">
    <property type="entry name" value="Integrase_recombinase_N"/>
</dbReference>
<evidence type="ECO:0000256" key="1">
    <source>
        <dbReference type="ARBA" id="ARBA00008857"/>
    </source>
</evidence>
<dbReference type="PROSITE" id="PS51898">
    <property type="entry name" value="TYR_RECOMBINASE"/>
    <property type="match status" value="1"/>
</dbReference>
<dbReference type="Pfam" id="PF00589">
    <property type="entry name" value="Phage_integrase"/>
    <property type="match status" value="1"/>
</dbReference>
<comment type="similarity">
    <text evidence="1">Belongs to the 'phage' integrase family.</text>
</comment>
<evidence type="ECO:0000256" key="2">
    <source>
        <dbReference type="ARBA" id="ARBA00022908"/>
    </source>
</evidence>
<dbReference type="SUPFAM" id="SSF56349">
    <property type="entry name" value="DNA breaking-rejoining enzymes"/>
    <property type="match status" value="1"/>
</dbReference>
<dbReference type="AlphaFoldDB" id="A0A495A8B1"/>
<organism evidence="8 9">
    <name type="scientific">Kocuria tytonis</name>
    <dbReference type="NCBI Taxonomy" id="2054280"/>
    <lineage>
        <taxon>Bacteria</taxon>
        <taxon>Bacillati</taxon>
        <taxon>Actinomycetota</taxon>
        <taxon>Actinomycetes</taxon>
        <taxon>Micrococcales</taxon>
        <taxon>Micrococcaceae</taxon>
        <taxon>Kocuria</taxon>
    </lineage>
</organism>
<evidence type="ECO:0000259" key="6">
    <source>
        <dbReference type="PROSITE" id="PS51898"/>
    </source>
</evidence>
<dbReference type="GO" id="GO:0015074">
    <property type="term" value="P:DNA integration"/>
    <property type="evidence" value="ECO:0007669"/>
    <property type="project" value="UniProtKB-KW"/>
</dbReference>
<dbReference type="InterPro" id="IPR013762">
    <property type="entry name" value="Integrase-like_cat_sf"/>
</dbReference>
<keyword evidence="9" id="KW-1185">Reference proteome</keyword>
<dbReference type="GO" id="GO:0003677">
    <property type="term" value="F:DNA binding"/>
    <property type="evidence" value="ECO:0007669"/>
    <property type="project" value="UniProtKB-UniRule"/>
</dbReference>
<dbReference type="InterPro" id="IPR053876">
    <property type="entry name" value="Phage_int_M"/>
</dbReference>
<proteinExistence type="inferred from homology"/>
<dbReference type="Gene3D" id="1.10.150.130">
    <property type="match status" value="1"/>
</dbReference>
<dbReference type="InterPro" id="IPR011010">
    <property type="entry name" value="DNA_brk_join_enz"/>
</dbReference>
<dbReference type="InterPro" id="IPR050808">
    <property type="entry name" value="Phage_Integrase"/>
</dbReference>
<dbReference type="OrthoDB" id="1822491at2"/>
<evidence type="ECO:0000256" key="5">
    <source>
        <dbReference type="PROSITE-ProRule" id="PRU01248"/>
    </source>
</evidence>
<feature type="domain" description="Core-binding (CB)" evidence="7">
    <location>
        <begin position="75"/>
        <end position="155"/>
    </location>
</feature>
<feature type="domain" description="Tyr recombinase" evidence="6">
    <location>
        <begin position="176"/>
        <end position="362"/>
    </location>
</feature>
<dbReference type="InterPro" id="IPR044068">
    <property type="entry name" value="CB"/>
</dbReference>
<evidence type="ECO:0000313" key="8">
    <source>
        <dbReference type="EMBL" id="RKQ36246.1"/>
    </source>
</evidence>
<dbReference type="PROSITE" id="PS51900">
    <property type="entry name" value="CB"/>
    <property type="match status" value="1"/>
</dbReference>
<dbReference type="InterPro" id="IPR002104">
    <property type="entry name" value="Integrase_catalytic"/>
</dbReference>
<reference evidence="8 9" key="1">
    <citation type="submission" date="2018-10" db="EMBL/GenBank/DDBJ databases">
        <title>Kocuria tytouropygialis sp. nov., isolated from the uropygial gland of an American barn owl (Tyto furcata).</title>
        <authorList>
            <person name="Braun M.S."/>
            <person name="Wang E."/>
            <person name="Zimmermann S."/>
            <person name="Wagner H."/>
            <person name="Wink M."/>
        </authorList>
    </citation>
    <scope>NUCLEOTIDE SEQUENCE [LARGE SCALE GENOMIC DNA]</scope>
    <source>
        <strain evidence="8 9">442</strain>
    </source>
</reference>
<dbReference type="PANTHER" id="PTHR30629:SF2">
    <property type="entry name" value="PROPHAGE INTEGRASE INTS-RELATED"/>
    <property type="match status" value="1"/>
</dbReference>
<sequence length="382" mass="42283">MAHVIDRWHAINSETGRKKRTDRYGKGLRWQVEYINGDGAKRRRSFAYRELADAFCTEVKAEQHRGVYRRGTGRETFQDVAGQWLDAQIHLRDSSRDAARIRLEKTVYPSLGARPVTLISHADVQAAVASWALDYAPSTVRLAYGYMSSVFHYAVARELIPRTPCVKIRLPRESADKVVPLADETVAQIAAAVPAHLEAMVWLIAATGLRGGEARALTWDRVHDTHLVVDRQIVELDAGHPVWGPTKTESSRRKVTIGPMVHAMLAEHRKMFGEGPDGVVFRSATGQPVMRSTMSRAWRTARAKAPLAGAGWHQLRHYHASKLIGAGLSPVAVAHRLGHKDATETLQTYAHLWPSEDAVMAAQGDEIVAPVMGGNVRALRNA</sequence>
<dbReference type="RefSeq" id="WP_121029639.1">
    <property type="nucleotide sequence ID" value="NZ_PNJG02000001.1"/>
</dbReference>
<evidence type="ECO:0000256" key="3">
    <source>
        <dbReference type="ARBA" id="ARBA00023125"/>
    </source>
</evidence>
<dbReference type="Proteomes" id="UP000249516">
    <property type="component" value="Unassembled WGS sequence"/>
</dbReference>
<keyword evidence="3 5" id="KW-0238">DNA-binding</keyword>
<evidence type="ECO:0000256" key="4">
    <source>
        <dbReference type="ARBA" id="ARBA00023172"/>
    </source>
</evidence>
<gene>
    <name evidence="8" type="ORF">C1C97_000725</name>
</gene>
<evidence type="ECO:0000259" key="7">
    <source>
        <dbReference type="PROSITE" id="PS51900"/>
    </source>
</evidence>
<accession>A0A495A8B1</accession>
<keyword evidence="2" id="KW-0229">DNA integration</keyword>
<evidence type="ECO:0000313" key="9">
    <source>
        <dbReference type="Proteomes" id="UP000249516"/>
    </source>
</evidence>
<keyword evidence="4" id="KW-0233">DNA recombination</keyword>
<dbReference type="GO" id="GO:0006310">
    <property type="term" value="P:DNA recombination"/>
    <property type="evidence" value="ECO:0007669"/>
    <property type="project" value="UniProtKB-KW"/>
</dbReference>
<protein>
    <submittedName>
        <fullName evidence="8">Site-specific integrase</fullName>
    </submittedName>
</protein>
<dbReference type="EMBL" id="PNJG02000001">
    <property type="protein sequence ID" value="RKQ36246.1"/>
    <property type="molecule type" value="Genomic_DNA"/>
</dbReference>
<dbReference type="PANTHER" id="PTHR30629">
    <property type="entry name" value="PROPHAGE INTEGRASE"/>
    <property type="match status" value="1"/>
</dbReference>
<comment type="caution">
    <text evidence="8">The sequence shown here is derived from an EMBL/GenBank/DDBJ whole genome shotgun (WGS) entry which is preliminary data.</text>
</comment>
<dbReference type="Pfam" id="PF22022">
    <property type="entry name" value="Phage_int_M"/>
    <property type="match status" value="1"/>
</dbReference>
<name>A0A495A8B1_9MICC</name>
<dbReference type="CDD" id="cd01189">
    <property type="entry name" value="INT_ICEBs1_C_like"/>
    <property type="match status" value="1"/>
</dbReference>
<dbReference type="Gene3D" id="1.10.443.10">
    <property type="entry name" value="Intergrase catalytic core"/>
    <property type="match status" value="1"/>
</dbReference>